<dbReference type="Gene3D" id="2.30.230.10">
    <property type="entry name" value="Lipovitellin, beta-sheet shell regions, chain A"/>
    <property type="match status" value="1"/>
</dbReference>
<dbReference type="STRING" id="121845.A0A3Q0J6Z3"/>
<dbReference type="InterPro" id="IPR050733">
    <property type="entry name" value="Vitellogenin/Apolipophorin"/>
</dbReference>
<dbReference type="PANTHER" id="PTHR23345">
    <property type="entry name" value="VITELLOGENIN-RELATED"/>
    <property type="match status" value="1"/>
</dbReference>
<accession>A0A3Q0J6Z3</accession>
<protein>
    <submittedName>
        <fullName evidence="6">Vitellogenin-A1-like</fullName>
    </submittedName>
</protein>
<dbReference type="Proteomes" id="UP000079169">
    <property type="component" value="Unplaced"/>
</dbReference>
<proteinExistence type="predicted"/>
<dbReference type="KEGG" id="dci:103513507"/>
<feature type="compositionally biased region" description="Basic and acidic residues" evidence="3">
    <location>
        <begin position="254"/>
        <end position="263"/>
    </location>
</feature>
<evidence type="ECO:0000259" key="4">
    <source>
        <dbReference type="Pfam" id="PF01347"/>
    </source>
</evidence>
<name>A0A3Q0J6Z3_DIACI</name>
<dbReference type="Pfam" id="PF01347">
    <property type="entry name" value="Vitellogenin_N"/>
    <property type="match status" value="1"/>
</dbReference>
<evidence type="ECO:0000256" key="2">
    <source>
        <dbReference type="ARBA" id="ARBA00022761"/>
    </source>
</evidence>
<reference evidence="6" key="1">
    <citation type="submission" date="2025-08" db="UniProtKB">
        <authorList>
            <consortium name="RefSeq"/>
        </authorList>
    </citation>
    <scope>IDENTIFICATION</scope>
</reference>
<dbReference type="RefSeq" id="XP_026682480.1">
    <property type="nucleotide sequence ID" value="XM_026826679.1"/>
</dbReference>
<feature type="region of interest" description="Disordered" evidence="3">
    <location>
        <begin position="254"/>
        <end position="293"/>
    </location>
</feature>
<keyword evidence="1" id="KW-0732">Signal</keyword>
<dbReference type="InterPro" id="IPR015819">
    <property type="entry name" value="Lipid_transp_b-sht_shell"/>
</dbReference>
<dbReference type="PANTHER" id="PTHR23345:SF15">
    <property type="entry name" value="VITELLOGENIN 1-RELATED"/>
    <property type="match status" value="1"/>
</dbReference>
<feature type="domain" description="Vitellogenin" evidence="4">
    <location>
        <begin position="30"/>
        <end position="174"/>
    </location>
</feature>
<evidence type="ECO:0000256" key="1">
    <source>
        <dbReference type="ARBA" id="ARBA00022729"/>
    </source>
</evidence>
<sequence length="398" mass="44933">MNKYNKLLSENPRLLYIKGVQIPTKNDGIVSYNMTTVKNLQVSQNLPTWELNIIKSIVSQLQVDTRAENEVSSRLNQKPKNGKPFGTFKTMEDTVTGECETLYDIKPLQQNRIPLRTSQVAFKVEPLNKNMEEKIFIATQHPYTTIQNILNLTPAEKSQNTKDISVRKTREWTQTYGESSTGVAMKVHYNGEDKAADLASFLRSMQGHDLTSYALLNNFNVEINRHRFIVSHDAQKSSAKAIRFYASYRNNEESRLRNADKNNNDNANNSPLEARASSAIPSTPSKNGAEKRQEELLHKATSGIKDAAATVVEILTEFEGNNNAQYVLTAAIAKSPVDKNSKFLFFYHASPAQSSKFEMAVAATAQVPQLSEMNFMRSEKELYNIHCHFCHLKRCGDI</sequence>
<dbReference type="AlphaFoldDB" id="A0A3Q0J6Z3"/>
<keyword evidence="5" id="KW-1185">Reference proteome</keyword>
<dbReference type="GO" id="GO:0005319">
    <property type="term" value="F:lipid transporter activity"/>
    <property type="evidence" value="ECO:0007669"/>
    <property type="project" value="InterPro"/>
</dbReference>
<evidence type="ECO:0000313" key="5">
    <source>
        <dbReference type="Proteomes" id="UP000079169"/>
    </source>
</evidence>
<dbReference type="GeneID" id="103513507"/>
<dbReference type="PaxDb" id="121845-A0A3Q0J6Z3"/>
<dbReference type="InterPro" id="IPR015816">
    <property type="entry name" value="Vitellinogen_b-sht_N"/>
</dbReference>
<evidence type="ECO:0000256" key="3">
    <source>
        <dbReference type="SAM" id="MobiDB-lite"/>
    </source>
</evidence>
<dbReference type="SUPFAM" id="SSF56968">
    <property type="entry name" value="Lipovitellin-phosvitin complex, beta-sheet shell regions"/>
    <property type="match status" value="1"/>
</dbReference>
<keyword evidence="2" id="KW-0758">Storage protein</keyword>
<dbReference type="InterPro" id="IPR001747">
    <property type="entry name" value="Vitellogenin_N"/>
</dbReference>
<organism evidence="5 6">
    <name type="scientific">Diaphorina citri</name>
    <name type="common">Asian citrus psyllid</name>
    <dbReference type="NCBI Taxonomy" id="121845"/>
    <lineage>
        <taxon>Eukaryota</taxon>
        <taxon>Metazoa</taxon>
        <taxon>Ecdysozoa</taxon>
        <taxon>Arthropoda</taxon>
        <taxon>Hexapoda</taxon>
        <taxon>Insecta</taxon>
        <taxon>Pterygota</taxon>
        <taxon>Neoptera</taxon>
        <taxon>Paraneoptera</taxon>
        <taxon>Hemiptera</taxon>
        <taxon>Sternorrhyncha</taxon>
        <taxon>Psylloidea</taxon>
        <taxon>Psyllidae</taxon>
        <taxon>Diaphorininae</taxon>
        <taxon>Diaphorina</taxon>
    </lineage>
</organism>
<evidence type="ECO:0000313" key="6">
    <source>
        <dbReference type="RefSeq" id="XP_026682480.1"/>
    </source>
</evidence>
<gene>
    <name evidence="6" type="primary">LOC103513507</name>
</gene>